<dbReference type="InterPro" id="IPR018110">
    <property type="entry name" value="Mandel_Rmase/mucon_lact_enz_CS"/>
</dbReference>
<evidence type="ECO:0000256" key="4">
    <source>
        <dbReference type="SAM" id="MobiDB-lite"/>
    </source>
</evidence>
<dbReference type="CDD" id="cd03316">
    <property type="entry name" value="MR_like"/>
    <property type="match status" value="1"/>
</dbReference>
<keyword evidence="7" id="KW-1185">Reference proteome</keyword>
<dbReference type="InterPro" id="IPR029017">
    <property type="entry name" value="Enolase-like_N"/>
</dbReference>
<feature type="region of interest" description="Disordered" evidence="4">
    <location>
        <begin position="334"/>
        <end position="370"/>
    </location>
</feature>
<dbReference type="Pfam" id="PF02746">
    <property type="entry name" value="MR_MLE_N"/>
    <property type="match status" value="1"/>
</dbReference>
<dbReference type="SMART" id="SM00922">
    <property type="entry name" value="MR_MLE"/>
    <property type="match status" value="1"/>
</dbReference>
<dbReference type="EMBL" id="CP031150">
    <property type="protein sequence ID" value="AXG06189.1"/>
    <property type="molecule type" value="Genomic_DNA"/>
</dbReference>
<dbReference type="GeneID" id="37283098"/>
<dbReference type="GO" id="GO:0000287">
    <property type="term" value="F:magnesium ion binding"/>
    <property type="evidence" value="ECO:0007669"/>
    <property type="project" value="TreeGrafter"/>
</dbReference>
<evidence type="ECO:0000259" key="5">
    <source>
        <dbReference type="SMART" id="SM00922"/>
    </source>
</evidence>
<protein>
    <submittedName>
        <fullName evidence="6">Mandelate racemase/muconate lactonizing enzyme family protein</fullName>
    </submittedName>
</protein>
<proteinExistence type="predicted"/>
<reference evidence="6 7" key="1">
    <citation type="submission" date="2018-07" db="EMBL/GenBank/DDBJ databases">
        <title>Genome sequences of Haloplanus sp. CBA1113.</title>
        <authorList>
            <person name="Kim Y.B."/>
            <person name="Roh S.W."/>
        </authorList>
    </citation>
    <scope>NUCLEOTIDE SEQUENCE [LARGE SCALE GENOMIC DNA]</scope>
    <source>
        <strain evidence="6 7">CBA1113</strain>
    </source>
</reference>
<evidence type="ECO:0000313" key="6">
    <source>
        <dbReference type="EMBL" id="AXG06189.1"/>
    </source>
</evidence>
<name>A0A345E1W7_9EURY</name>
<dbReference type="GO" id="GO:0016052">
    <property type="term" value="P:carbohydrate catabolic process"/>
    <property type="evidence" value="ECO:0007669"/>
    <property type="project" value="TreeGrafter"/>
</dbReference>
<evidence type="ECO:0000256" key="1">
    <source>
        <dbReference type="ARBA" id="ARBA00001946"/>
    </source>
</evidence>
<dbReference type="PROSITE" id="PS00908">
    <property type="entry name" value="MR_MLE_1"/>
    <property type="match status" value="1"/>
</dbReference>
<dbReference type="InterPro" id="IPR013341">
    <property type="entry name" value="Mandelate_racemase_N_dom"/>
</dbReference>
<comment type="cofactor">
    <cofactor evidence="1">
        <name>Mg(2+)</name>
        <dbReference type="ChEBI" id="CHEBI:18420"/>
    </cofactor>
</comment>
<organism evidence="6 7">
    <name type="scientific">Haloplanus rubicundus</name>
    <dbReference type="NCBI Taxonomy" id="1547898"/>
    <lineage>
        <taxon>Archaea</taxon>
        <taxon>Methanobacteriati</taxon>
        <taxon>Methanobacteriota</taxon>
        <taxon>Stenosarchaea group</taxon>
        <taxon>Halobacteria</taxon>
        <taxon>Halobacteriales</taxon>
        <taxon>Haloferacaceae</taxon>
        <taxon>Haloplanus</taxon>
    </lineage>
</organism>
<feature type="domain" description="Mandelate racemase/muconate lactonizing enzyme C-terminal" evidence="5">
    <location>
        <begin position="140"/>
        <end position="240"/>
    </location>
</feature>
<dbReference type="KEGG" id="haj:DU500_06895"/>
<keyword evidence="3" id="KW-0460">Magnesium</keyword>
<dbReference type="SUPFAM" id="SSF54826">
    <property type="entry name" value="Enolase N-terminal domain-like"/>
    <property type="match status" value="1"/>
</dbReference>
<sequence length="370" mass="41395">MEITNVEASAHLVPVDVPLRDEVKRRRVVVASVETDEGITGHGVAAKPQWFGIRSLINEEVGPFVEGMNPLETERIYKQSQLEINPRYQTGVWHSAMSAVDIALWDIAGKYHGEPVWRLLGGAQNPVDAYVTFGLKNFNREQLAEVAADFASQGETRLKMKVGINGADDLPEDEARVAAVREAVGDDVELMIDANHEFSVNQAIKLCERLEEYDITWFEEPVYANDADLLAKLRERTTIPISAGQNDGGRYQHRKLVQRGAVDIVQPNVVYNGGYTEGRKIAHLAQAFNLDIANGGGWPHHNAHLHAGMENGWRVEYHYIMYRVGEKLFDDPPHIDGNEVELSEEPGLGFEPDPDALDEYEVTSTDEVDW</sequence>
<evidence type="ECO:0000256" key="3">
    <source>
        <dbReference type="ARBA" id="ARBA00022842"/>
    </source>
</evidence>
<evidence type="ECO:0000313" key="7">
    <source>
        <dbReference type="Proteomes" id="UP000253273"/>
    </source>
</evidence>
<dbReference type="OrthoDB" id="42605at2157"/>
<feature type="compositionally biased region" description="Acidic residues" evidence="4">
    <location>
        <begin position="352"/>
        <end position="370"/>
    </location>
</feature>
<dbReference type="InterPro" id="IPR013342">
    <property type="entry name" value="Mandelate_racemase_C"/>
</dbReference>
<dbReference type="Pfam" id="PF13378">
    <property type="entry name" value="MR_MLE_C"/>
    <property type="match status" value="1"/>
</dbReference>
<gene>
    <name evidence="6" type="ORF">DU500_06895</name>
</gene>
<dbReference type="InterPro" id="IPR029065">
    <property type="entry name" value="Enolase_C-like"/>
</dbReference>
<dbReference type="AlphaFoldDB" id="A0A345E1W7"/>
<dbReference type="SFLD" id="SFLDS00001">
    <property type="entry name" value="Enolase"/>
    <property type="match status" value="1"/>
</dbReference>
<dbReference type="InterPro" id="IPR046945">
    <property type="entry name" value="RHMD-like"/>
</dbReference>
<dbReference type="Gene3D" id="3.30.390.10">
    <property type="entry name" value="Enolase-like, N-terminal domain"/>
    <property type="match status" value="1"/>
</dbReference>
<dbReference type="PANTHER" id="PTHR13794:SF58">
    <property type="entry name" value="MITOCHONDRIAL ENOLASE SUPERFAMILY MEMBER 1"/>
    <property type="match status" value="1"/>
</dbReference>
<dbReference type="Gene3D" id="3.20.20.120">
    <property type="entry name" value="Enolase-like C-terminal domain"/>
    <property type="match status" value="1"/>
</dbReference>
<accession>A0A345E1W7</accession>
<dbReference type="GO" id="GO:0016836">
    <property type="term" value="F:hydro-lyase activity"/>
    <property type="evidence" value="ECO:0007669"/>
    <property type="project" value="TreeGrafter"/>
</dbReference>
<dbReference type="InterPro" id="IPR036849">
    <property type="entry name" value="Enolase-like_C_sf"/>
</dbReference>
<evidence type="ECO:0000256" key="2">
    <source>
        <dbReference type="ARBA" id="ARBA00022723"/>
    </source>
</evidence>
<dbReference type="PANTHER" id="PTHR13794">
    <property type="entry name" value="ENOLASE SUPERFAMILY, MANDELATE RACEMASE"/>
    <property type="match status" value="1"/>
</dbReference>
<dbReference type="Proteomes" id="UP000253273">
    <property type="component" value="Chromosome"/>
</dbReference>
<dbReference type="RefSeq" id="WP_114585331.1">
    <property type="nucleotide sequence ID" value="NZ_CP031150.1"/>
</dbReference>
<dbReference type="GO" id="GO:0009063">
    <property type="term" value="P:amino acid catabolic process"/>
    <property type="evidence" value="ECO:0007669"/>
    <property type="project" value="InterPro"/>
</dbReference>
<dbReference type="SUPFAM" id="SSF51604">
    <property type="entry name" value="Enolase C-terminal domain-like"/>
    <property type="match status" value="1"/>
</dbReference>
<keyword evidence="2" id="KW-0479">Metal-binding</keyword>